<dbReference type="STRING" id="641238.SAMN04490244_106226"/>
<reference evidence="3 4" key="1">
    <citation type="submission" date="2016-10" db="EMBL/GenBank/DDBJ databases">
        <authorList>
            <person name="de Groot N.N."/>
        </authorList>
    </citation>
    <scope>NUCLEOTIDE SEQUENCE [LARGE SCALE GENOMIC DNA]</scope>
    <source>
        <strain evidence="3 4">DSM 23042</strain>
    </source>
</reference>
<keyword evidence="2" id="KW-1133">Transmembrane helix</keyword>
<keyword evidence="2" id="KW-0472">Membrane</keyword>
<evidence type="ECO:0000313" key="4">
    <source>
        <dbReference type="Proteomes" id="UP000198885"/>
    </source>
</evidence>
<dbReference type="Proteomes" id="UP000198885">
    <property type="component" value="Unassembled WGS sequence"/>
</dbReference>
<accession>A0A1H9V432</accession>
<dbReference type="AlphaFoldDB" id="A0A1H9V432"/>
<dbReference type="Gene3D" id="1.10.287.1490">
    <property type="match status" value="1"/>
</dbReference>
<sequence>MMPWLNLPLTFGDTTFPQAGIVVQTGIAAFLVLMTTFVAPSHRVSALERSHRDFAITMSDVAEAYRVCHAADRADAFTMSEQFDQVKERIQFLRRHPDLGNLEPEVMEAAAEMSTVSHELAETYSDENVTRAERFLKSRQEEIETFQARIENATAQAHRLRRWLDQVEMEEATAESQLRQLEEQLGDTLEYLGFTRRQCGGDDSAAVIKLPHVTAAE</sequence>
<keyword evidence="4" id="KW-1185">Reference proteome</keyword>
<keyword evidence="2" id="KW-0812">Transmembrane</keyword>
<protein>
    <recommendedName>
        <fullName evidence="5">DNA repair protein</fullName>
    </recommendedName>
</protein>
<organism evidence="3 4">
    <name type="scientific">Tranquillimonas rosea</name>
    <dbReference type="NCBI Taxonomy" id="641238"/>
    <lineage>
        <taxon>Bacteria</taxon>
        <taxon>Pseudomonadati</taxon>
        <taxon>Pseudomonadota</taxon>
        <taxon>Alphaproteobacteria</taxon>
        <taxon>Rhodobacterales</taxon>
        <taxon>Roseobacteraceae</taxon>
        <taxon>Tranquillimonas</taxon>
    </lineage>
</organism>
<dbReference type="SUPFAM" id="SSF57997">
    <property type="entry name" value="Tropomyosin"/>
    <property type="match status" value="1"/>
</dbReference>
<name>A0A1H9V432_9RHOB</name>
<keyword evidence="1" id="KW-0175">Coiled coil</keyword>
<feature type="coiled-coil region" evidence="1">
    <location>
        <begin position="136"/>
        <end position="184"/>
    </location>
</feature>
<dbReference type="EMBL" id="FOGU01000006">
    <property type="protein sequence ID" value="SES16311.1"/>
    <property type="molecule type" value="Genomic_DNA"/>
</dbReference>
<gene>
    <name evidence="3" type="ORF">SAMN04490244_106226</name>
</gene>
<feature type="transmembrane region" description="Helical" evidence="2">
    <location>
        <begin position="20"/>
        <end position="39"/>
    </location>
</feature>
<dbReference type="RefSeq" id="WP_092693905.1">
    <property type="nucleotide sequence ID" value="NZ_CBDDGO010000004.1"/>
</dbReference>
<evidence type="ECO:0000256" key="1">
    <source>
        <dbReference type="SAM" id="Coils"/>
    </source>
</evidence>
<evidence type="ECO:0008006" key="5">
    <source>
        <dbReference type="Google" id="ProtNLM"/>
    </source>
</evidence>
<dbReference type="OrthoDB" id="7863443at2"/>
<evidence type="ECO:0000256" key="2">
    <source>
        <dbReference type="SAM" id="Phobius"/>
    </source>
</evidence>
<evidence type="ECO:0000313" key="3">
    <source>
        <dbReference type="EMBL" id="SES16311.1"/>
    </source>
</evidence>
<proteinExistence type="predicted"/>